<evidence type="ECO:0000313" key="4">
    <source>
        <dbReference type="Proteomes" id="UP000325313"/>
    </source>
</evidence>
<reference evidence="3 4" key="1">
    <citation type="submission" date="2019-05" db="EMBL/GenBank/DDBJ databases">
        <title>Emergence of the Ug99 lineage of the wheat stem rust pathogen through somatic hybridization.</title>
        <authorList>
            <person name="Li F."/>
            <person name="Upadhyaya N.M."/>
            <person name="Sperschneider J."/>
            <person name="Matny O."/>
            <person name="Nguyen-Phuc H."/>
            <person name="Mago R."/>
            <person name="Raley C."/>
            <person name="Miller M.E."/>
            <person name="Silverstein K.A.T."/>
            <person name="Henningsen E."/>
            <person name="Hirsch C.D."/>
            <person name="Visser B."/>
            <person name="Pretorius Z.A."/>
            <person name="Steffenson B.J."/>
            <person name="Schwessinger B."/>
            <person name="Dodds P.N."/>
            <person name="Figueroa M."/>
        </authorList>
    </citation>
    <scope>NUCLEOTIDE SEQUENCE [LARGE SCALE GENOMIC DNA]</scope>
    <source>
        <strain evidence="2">21-0</strain>
        <strain evidence="1 4">Ug99</strain>
    </source>
</reference>
<evidence type="ECO:0000313" key="3">
    <source>
        <dbReference type="Proteomes" id="UP000324748"/>
    </source>
</evidence>
<evidence type="ECO:0000313" key="1">
    <source>
        <dbReference type="EMBL" id="KAA1068374.1"/>
    </source>
</evidence>
<protein>
    <submittedName>
        <fullName evidence="1">Uncharacterized protein</fullName>
    </submittedName>
</protein>
<organism evidence="1 4">
    <name type="scientific">Puccinia graminis f. sp. tritici</name>
    <dbReference type="NCBI Taxonomy" id="56615"/>
    <lineage>
        <taxon>Eukaryota</taxon>
        <taxon>Fungi</taxon>
        <taxon>Dikarya</taxon>
        <taxon>Basidiomycota</taxon>
        <taxon>Pucciniomycotina</taxon>
        <taxon>Pucciniomycetes</taxon>
        <taxon>Pucciniales</taxon>
        <taxon>Pucciniaceae</taxon>
        <taxon>Puccinia</taxon>
    </lineage>
</organism>
<gene>
    <name evidence="2" type="ORF">PGT21_026937</name>
    <name evidence="1" type="ORF">PGTUg99_010178</name>
</gene>
<keyword evidence="3" id="KW-1185">Reference proteome</keyword>
<dbReference type="EMBL" id="VDEP01000505">
    <property type="protein sequence ID" value="KAA1068374.1"/>
    <property type="molecule type" value="Genomic_DNA"/>
</dbReference>
<proteinExistence type="predicted"/>
<dbReference type="AlphaFoldDB" id="A0A5B0LXR3"/>
<sequence length="222" mass="23277">MWAGHNTGSGNPWIGLGDTDTKFPRGSYRIAPADPNHLINRDWIGKTIRSRYTVLGYISIRSPINTDPGIGSVTSGPIVGASGPIVESCGPIVESRGPIVGASGPIVESPGPIVGNSGSSEQVTGLAGHSIPAPDVPAVKRSPAKKTPVSLLRVIHHSARSTNICLIFRRTCIPPDRSSDVASESSIKDMGLEASLPQPVTSQSKKRASIVANCHLHNTEDL</sequence>
<dbReference type="Proteomes" id="UP000324748">
    <property type="component" value="Unassembled WGS sequence"/>
</dbReference>
<name>A0A5B0LXR3_PUCGR</name>
<dbReference type="Proteomes" id="UP000325313">
    <property type="component" value="Unassembled WGS sequence"/>
</dbReference>
<dbReference type="EMBL" id="VSWC01000041">
    <property type="protein sequence ID" value="KAA1104564.1"/>
    <property type="molecule type" value="Genomic_DNA"/>
</dbReference>
<accession>A0A5B0LXR3</accession>
<comment type="caution">
    <text evidence="1">The sequence shown here is derived from an EMBL/GenBank/DDBJ whole genome shotgun (WGS) entry which is preliminary data.</text>
</comment>
<evidence type="ECO:0000313" key="2">
    <source>
        <dbReference type="EMBL" id="KAA1104564.1"/>
    </source>
</evidence>